<dbReference type="EMBL" id="DXAY01000271">
    <property type="protein sequence ID" value="HIZ75926.1"/>
    <property type="molecule type" value="Genomic_DNA"/>
</dbReference>
<protein>
    <submittedName>
        <fullName evidence="3">Acyl--CoA ligase</fullName>
    </submittedName>
</protein>
<dbReference type="AlphaFoldDB" id="A0A9D2GC29"/>
<proteinExistence type="predicted"/>
<gene>
    <name evidence="3" type="ORF">H9723_11910</name>
</gene>
<dbReference type="Gene3D" id="3.30.300.30">
    <property type="match status" value="1"/>
</dbReference>
<dbReference type="Pfam" id="PF13193">
    <property type="entry name" value="AMP-binding_C"/>
    <property type="match status" value="1"/>
</dbReference>
<dbReference type="SUPFAM" id="SSF56801">
    <property type="entry name" value="Acetyl-CoA synthetase-like"/>
    <property type="match status" value="1"/>
</dbReference>
<dbReference type="InterPro" id="IPR000873">
    <property type="entry name" value="AMP-dep_synth/lig_dom"/>
</dbReference>
<reference evidence="3" key="1">
    <citation type="journal article" date="2021" name="PeerJ">
        <title>Extensive microbial diversity within the chicken gut microbiome revealed by metagenomics and culture.</title>
        <authorList>
            <person name="Gilroy R."/>
            <person name="Ravi A."/>
            <person name="Getino M."/>
            <person name="Pursley I."/>
            <person name="Horton D.L."/>
            <person name="Alikhan N.F."/>
            <person name="Baker D."/>
            <person name="Gharbi K."/>
            <person name="Hall N."/>
            <person name="Watson M."/>
            <person name="Adriaenssens E.M."/>
            <person name="Foster-Nyarko E."/>
            <person name="Jarju S."/>
            <person name="Secka A."/>
            <person name="Antonio M."/>
            <person name="Oren A."/>
            <person name="Chaudhuri R.R."/>
            <person name="La Ragione R."/>
            <person name="Hildebrand F."/>
            <person name="Pallen M.J."/>
        </authorList>
    </citation>
    <scope>NUCLEOTIDE SEQUENCE</scope>
    <source>
        <strain evidence="3">CHK196-3914</strain>
    </source>
</reference>
<dbReference type="InterPro" id="IPR045851">
    <property type="entry name" value="AMP-bd_C_sf"/>
</dbReference>
<evidence type="ECO:0000313" key="4">
    <source>
        <dbReference type="Proteomes" id="UP000824116"/>
    </source>
</evidence>
<reference evidence="3" key="2">
    <citation type="submission" date="2021-04" db="EMBL/GenBank/DDBJ databases">
        <authorList>
            <person name="Gilroy R."/>
        </authorList>
    </citation>
    <scope>NUCLEOTIDE SEQUENCE</scope>
    <source>
        <strain evidence="3">CHK196-3914</strain>
    </source>
</reference>
<evidence type="ECO:0000259" key="1">
    <source>
        <dbReference type="Pfam" id="PF00501"/>
    </source>
</evidence>
<organism evidence="3 4">
    <name type="scientific">Candidatus Mediterraneibacter stercoravium</name>
    <dbReference type="NCBI Taxonomy" id="2838685"/>
    <lineage>
        <taxon>Bacteria</taxon>
        <taxon>Bacillati</taxon>
        <taxon>Bacillota</taxon>
        <taxon>Clostridia</taxon>
        <taxon>Lachnospirales</taxon>
        <taxon>Lachnospiraceae</taxon>
        <taxon>Mediterraneibacter</taxon>
    </lineage>
</organism>
<keyword evidence="3" id="KW-0436">Ligase</keyword>
<evidence type="ECO:0000259" key="2">
    <source>
        <dbReference type="Pfam" id="PF13193"/>
    </source>
</evidence>
<dbReference type="Proteomes" id="UP000824116">
    <property type="component" value="Unassembled WGS sequence"/>
</dbReference>
<feature type="domain" description="AMP-binding enzyme C-terminal" evidence="2">
    <location>
        <begin position="391"/>
        <end position="463"/>
    </location>
</feature>
<dbReference type="PANTHER" id="PTHR43767:SF10">
    <property type="entry name" value="SURFACTIN SYNTHASE SUBUNIT 1"/>
    <property type="match status" value="1"/>
</dbReference>
<name>A0A9D2GC29_9FIRM</name>
<evidence type="ECO:0000313" key="3">
    <source>
        <dbReference type="EMBL" id="HIZ75926.1"/>
    </source>
</evidence>
<dbReference type="Gene3D" id="3.40.50.12780">
    <property type="entry name" value="N-terminal domain of ligase-like"/>
    <property type="match status" value="1"/>
</dbReference>
<dbReference type="InterPro" id="IPR025110">
    <property type="entry name" value="AMP-bd_C"/>
</dbReference>
<comment type="caution">
    <text evidence="3">The sequence shown here is derived from an EMBL/GenBank/DDBJ whole genome shotgun (WGS) entry which is preliminary data.</text>
</comment>
<dbReference type="GO" id="GO:0016877">
    <property type="term" value="F:ligase activity, forming carbon-sulfur bonds"/>
    <property type="evidence" value="ECO:0007669"/>
    <property type="project" value="UniProtKB-ARBA"/>
</dbReference>
<dbReference type="InterPro" id="IPR050237">
    <property type="entry name" value="ATP-dep_AMP-bd_enzyme"/>
</dbReference>
<dbReference type="Pfam" id="PF00501">
    <property type="entry name" value="AMP-binding"/>
    <property type="match status" value="1"/>
</dbReference>
<feature type="domain" description="AMP-dependent synthetase/ligase" evidence="1">
    <location>
        <begin position="17"/>
        <end position="334"/>
    </location>
</feature>
<dbReference type="InterPro" id="IPR042099">
    <property type="entry name" value="ANL_N_sf"/>
</dbReference>
<dbReference type="PANTHER" id="PTHR43767">
    <property type="entry name" value="LONG-CHAIN-FATTY-ACID--COA LIGASE"/>
    <property type="match status" value="1"/>
</dbReference>
<accession>A0A9D2GC29</accession>
<sequence>MLYWKLIESHLADPRIIISNGSQEYTFRQLHARVRSYGAFFRSRGLKAGDRVLIVDREPLETVVLLLACISEGLVFVPVNRHMRPEDRDEIVKSCTPALILDGTVDPAAEAVWNEETCVEDRKQYPEDTLVYIIYTSGTGGMAKGVCGSQKQILFCSDAINRRLGNNSGDRILCSLPLTFDYGLYQVFLSFMSGAQLYLSSGEMLQRIPYLLKKWKITAFPTLPTVAALLVRTGFLDHADNFYLRYISFTGEVLPLPLIQTLREAMPRTSVIPMYGMTECKRVAIMPAERMDKLMAGSCGLPLDGVKVWLINKEEDTGIGELVVEGPNVMEGYWGIRDEDSGVFESDKENGKRRVYTGDLFRIDSEGFLYFCGRRNGIIKIRGYRVNGFRIEEMMRKISGVKEAAVTGLPDQVTGEHAAVFIYADDAAVKRAVEETIRQMPFYLQNTEVFLLHTPFPRNRNGKTDIKKLCVMAREGLI</sequence>